<dbReference type="OrthoDB" id="2939102at2"/>
<evidence type="ECO:0000256" key="1">
    <source>
        <dbReference type="SAM" id="MobiDB-lite"/>
    </source>
</evidence>
<dbReference type="Proteomes" id="UP000324517">
    <property type="component" value="Unassembled WGS sequence"/>
</dbReference>
<comment type="caution">
    <text evidence="3">The sequence shown here is derived from an EMBL/GenBank/DDBJ whole genome shotgun (WGS) entry which is preliminary data.</text>
</comment>
<dbReference type="Pfam" id="PF12685">
    <property type="entry name" value="SpoIIIAH"/>
    <property type="match status" value="1"/>
</dbReference>
<keyword evidence="2" id="KW-0812">Transmembrane</keyword>
<feature type="region of interest" description="Disordered" evidence="1">
    <location>
        <begin position="36"/>
        <end position="88"/>
    </location>
</feature>
<gene>
    <name evidence="3" type="ORF">FZC75_01025</name>
</gene>
<accession>A0A5D4TFA6</accession>
<protein>
    <submittedName>
        <fullName evidence="3">SpoIIIAH-like family protein</fullName>
    </submittedName>
</protein>
<feature type="compositionally biased region" description="Acidic residues" evidence="1">
    <location>
        <begin position="63"/>
        <end position="87"/>
    </location>
</feature>
<evidence type="ECO:0000313" key="4">
    <source>
        <dbReference type="Proteomes" id="UP000324517"/>
    </source>
</evidence>
<dbReference type="InterPro" id="IPR038503">
    <property type="entry name" value="SpoIIIAH_sf"/>
</dbReference>
<keyword evidence="2" id="KW-1133">Transmembrane helix</keyword>
<dbReference type="EMBL" id="VTET01000001">
    <property type="protein sequence ID" value="TYS74317.1"/>
    <property type="molecule type" value="Genomic_DNA"/>
</dbReference>
<keyword evidence="2" id="KW-0472">Membrane</keyword>
<feature type="compositionally biased region" description="Low complexity" evidence="1">
    <location>
        <begin position="39"/>
        <end position="48"/>
    </location>
</feature>
<organism evidence="3 4">
    <name type="scientific">Sutcliffiella horikoshii</name>
    <dbReference type="NCBI Taxonomy" id="79883"/>
    <lineage>
        <taxon>Bacteria</taxon>
        <taxon>Bacillati</taxon>
        <taxon>Bacillota</taxon>
        <taxon>Bacilli</taxon>
        <taxon>Bacillales</taxon>
        <taxon>Bacillaceae</taxon>
        <taxon>Sutcliffiella</taxon>
    </lineage>
</organism>
<dbReference type="AlphaFoldDB" id="A0A5D4TFA6"/>
<evidence type="ECO:0000313" key="3">
    <source>
        <dbReference type="EMBL" id="TYS74317.1"/>
    </source>
</evidence>
<name>A0A5D4TFA6_9BACI</name>
<dbReference type="Gene3D" id="1.10.287.4300">
    <property type="entry name" value="Stage III sporulation protein AH-like"/>
    <property type="match status" value="1"/>
</dbReference>
<sequence length="220" mass="24291">MLLKKQTVWLLTMLSLVFVLSAYYFIGDQQAGEQLANDATEQPAATETTENHGGEEGEAAGTDGEEGTEGAEGEEAVEGEEATEEDGSAVVKYISSDETLAEMRYELENLRSVHRAELKEMMASTDLPAEEISKAVDQYNELAQISEKELILESTIRSHKDVDDALVRVTDGKIRITVKTAAHSPQMANDIYHMVRQEFKDVRNEDIAFDFPPATEEGGE</sequence>
<dbReference type="InterPro" id="IPR024232">
    <property type="entry name" value="SpoIIIAH"/>
</dbReference>
<proteinExistence type="predicted"/>
<feature type="transmembrane region" description="Helical" evidence="2">
    <location>
        <begin position="7"/>
        <end position="26"/>
    </location>
</feature>
<evidence type="ECO:0000256" key="2">
    <source>
        <dbReference type="SAM" id="Phobius"/>
    </source>
</evidence>
<dbReference type="RefSeq" id="WP_148978133.1">
    <property type="nucleotide sequence ID" value="NZ_JBNILM010000001.1"/>
</dbReference>
<reference evidence="3 4" key="1">
    <citation type="submission" date="2019-08" db="EMBL/GenBank/DDBJ databases">
        <title>Bacillus genomes from the desert of Cuatro Cienegas, Coahuila.</title>
        <authorList>
            <person name="Olmedo-Alvarez G."/>
        </authorList>
    </citation>
    <scope>NUCLEOTIDE SEQUENCE [LARGE SCALE GENOMIC DNA]</scope>
    <source>
        <strain evidence="3 4">CH98b_3T</strain>
    </source>
</reference>